<dbReference type="Proteomes" id="UP000179588">
    <property type="component" value="Unassembled WGS sequence"/>
</dbReference>
<dbReference type="SUPFAM" id="SSF47598">
    <property type="entry name" value="Ribbon-helix-helix"/>
    <property type="match status" value="1"/>
</dbReference>
<dbReference type="Gene3D" id="1.10.1220.10">
    <property type="entry name" value="Met repressor-like"/>
    <property type="match status" value="1"/>
</dbReference>
<name>A0A1S1HP30_PROST</name>
<accession>A0A1S1HP30</accession>
<dbReference type="RefSeq" id="WP_006661960.1">
    <property type="nucleotide sequence ID" value="NZ_CANMXG010000012.1"/>
</dbReference>
<evidence type="ECO:0000313" key="2">
    <source>
        <dbReference type="EMBL" id="EMJ5134346.1"/>
    </source>
</evidence>
<protein>
    <submittedName>
        <fullName evidence="2 3">DNA-binding protein</fullName>
    </submittedName>
</protein>
<evidence type="ECO:0000259" key="1">
    <source>
        <dbReference type="Pfam" id="PF03869"/>
    </source>
</evidence>
<dbReference type="EMBL" id="LVIE01000190">
    <property type="protein sequence ID" value="OHT23171.1"/>
    <property type="molecule type" value="Genomic_DNA"/>
</dbReference>
<evidence type="ECO:0000313" key="3">
    <source>
        <dbReference type="EMBL" id="OHT23171.1"/>
    </source>
</evidence>
<dbReference type="GO" id="GO:0006355">
    <property type="term" value="P:regulation of DNA-templated transcription"/>
    <property type="evidence" value="ECO:0007669"/>
    <property type="project" value="InterPro"/>
</dbReference>
<feature type="domain" description="Arc-like DNA binding" evidence="1">
    <location>
        <begin position="6"/>
        <end position="50"/>
    </location>
</feature>
<dbReference type="EMBL" id="ABMABF030000006">
    <property type="protein sequence ID" value="EMJ5134346.1"/>
    <property type="molecule type" value="Genomic_DNA"/>
</dbReference>
<dbReference type="AlphaFoldDB" id="A0A1S1HP30"/>
<dbReference type="GO" id="GO:0043565">
    <property type="term" value="F:sequence-specific DNA binding"/>
    <property type="evidence" value="ECO:0007669"/>
    <property type="project" value="UniProtKB-ARBA"/>
</dbReference>
<dbReference type="InterPro" id="IPR010985">
    <property type="entry name" value="Ribbon_hlx_hlx"/>
</dbReference>
<dbReference type="InterPro" id="IPR013321">
    <property type="entry name" value="Arc_rbn_hlx_hlx"/>
</dbReference>
<reference evidence="3 4" key="1">
    <citation type="submission" date="2016-03" db="EMBL/GenBank/DDBJ databases">
        <title>Genome sequence of Providencia stuartii strain, isolated from the salivary glands of larval Lucilia sericata.</title>
        <authorList>
            <person name="Yuan Y."/>
            <person name="Zhang Y."/>
            <person name="Fu S."/>
            <person name="Crippen T.L."/>
            <person name="Visi D."/>
            <person name="Benbow M.E."/>
            <person name="Allen M."/>
            <person name="Tomberlin J.K."/>
            <person name="Sze S.-H."/>
            <person name="Tarone A.M."/>
        </authorList>
    </citation>
    <scope>NUCLEOTIDE SEQUENCE [LARGE SCALE GENOMIC DNA]</scope>
    <source>
        <strain evidence="3 4">Crippen</strain>
    </source>
</reference>
<dbReference type="Pfam" id="PF03869">
    <property type="entry name" value="Arc"/>
    <property type="match status" value="1"/>
</dbReference>
<organism evidence="3 4">
    <name type="scientific">Providencia stuartii</name>
    <dbReference type="NCBI Taxonomy" id="588"/>
    <lineage>
        <taxon>Bacteria</taxon>
        <taxon>Pseudomonadati</taxon>
        <taxon>Pseudomonadota</taxon>
        <taxon>Gammaproteobacteria</taxon>
        <taxon>Enterobacterales</taxon>
        <taxon>Morganellaceae</taxon>
        <taxon>Providencia</taxon>
    </lineage>
</organism>
<reference evidence="2" key="2">
    <citation type="submission" date="2024-02" db="EMBL/GenBank/DDBJ databases">
        <authorList>
            <consortium name="Clinical and Environmental Microbiology Branch: Whole genome sequencing antimicrobial resistance pathogens in the healthcare setting"/>
        </authorList>
    </citation>
    <scope>NUCLEOTIDE SEQUENCE</scope>
    <source>
        <strain evidence="2">2021GO-0154</strain>
    </source>
</reference>
<proteinExistence type="predicted"/>
<keyword evidence="4" id="KW-1185">Reference proteome</keyword>
<dbReference type="InterPro" id="IPR005569">
    <property type="entry name" value="Arc_DNA-bd_dom"/>
</dbReference>
<sequence length="81" mass="9652">MERKYKHPQVNLRLPTDLKDRIQELAEFNNRSANQEMVAAIEYWILRNSHVEVLTISDAAERIFQLEREMEVVKEKLGIKK</sequence>
<comment type="caution">
    <text evidence="3">The sequence shown here is derived from an EMBL/GenBank/DDBJ whole genome shotgun (WGS) entry which is preliminary data.</text>
</comment>
<dbReference type="GeneID" id="89490857"/>
<gene>
    <name evidence="3" type="ORF">A3Q29_07010</name>
    <name evidence="2" type="ORF">RG298_002077</name>
</gene>
<evidence type="ECO:0000313" key="4">
    <source>
        <dbReference type="Proteomes" id="UP000179588"/>
    </source>
</evidence>
<keyword evidence="3" id="KW-0238">DNA-binding</keyword>